<evidence type="ECO:0000313" key="10">
    <source>
        <dbReference type="EMBL" id="TPV35129.1"/>
    </source>
</evidence>
<comment type="caution">
    <text evidence="10">The sequence shown here is derived from an EMBL/GenBank/DDBJ whole genome shotgun (WGS) entry which is preliminary data.</text>
</comment>
<evidence type="ECO:0000313" key="11">
    <source>
        <dbReference type="Proteomes" id="UP000317332"/>
    </source>
</evidence>
<reference evidence="10 11" key="1">
    <citation type="submission" date="2019-06" db="EMBL/GenBank/DDBJ databases">
        <title>Flavobacteriaceae Paucihalobacterium erythroidium CWB-1, complete genome.</title>
        <authorList>
            <person name="Wu S."/>
        </authorList>
    </citation>
    <scope>NUCLEOTIDE SEQUENCE [LARGE SCALE GENOMIC DNA]</scope>
    <source>
        <strain evidence="10 11">CWB-1</strain>
    </source>
</reference>
<dbReference type="SUPFAM" id="SSF54292">
    <property type="entry name" value="2Fe-2S ferredoxin-like"/>
    <property type="match status" value="1"/>
</dbReference>
<keyword evidence="4" id="KW-0479">Metal-binding</keyword>
<dbReference type="GO" id="GO:0022900">
    <property type="term" value="P:electron transport chain"/>
    <property type="evidence" value="ECO:0007669"/>
    <property type="project" value="InterPro"/>
</dbReference>
<gene>
    <name evidence="10" type="ORF">FJ651_05710</name>
</gene>
<dbReference type="InterPro" id="IPR012675">
    <property type="entry name" value="Beta-grasp_dom_sf"/>
</dbReference>
<keyword evidence="11" id="KW-1185">Reference proteome</keyword>
<dbReference type="CDD" id="cd00207">
    <property type="entry name" value="fer2"/>
    <property type="match status" value="1"/>
</dbReference>
<dbReference type="InterPro" id="IPR036010">
    <property type="entry name" value="2Fe-2S_ferredoxin-like_sf"/>
</dbReference>
<evidence type="ECO:0000256" key="4">
    <source>
        <dbReference type="ARBA" id="ARBA00022723"/>
    </source>
</evidence>
<comment type="cofactor">
    <cofactor evidence="8">
        <name>[2Fe-2S] cluster</name>
        <dbReference type="ChEBI" id="CHEBI:190135"/>
    </cofactor>
</comment>
<dbReference type="Pfam" id="PF00111">
    <property type="entry name" value="Fer2"/>
    <property type="match status" value="1"/>
</dbReference>
<dbReference type="PANTHER" id="PTHR43112:SF3">
    <property type="entry name" value="FERREDOXIN-2, CHLOROPLASTIC"/>
    <property type="match status" value="1"/>
</dbReference>
<accession>A0A506PNH6</accession>
<evidence type="ECO:0000256" key="2">
    <source>
        <dbReference type="ARBA" id="ARBA00022448"/>
    </source>
</evidence>
<evidence type="ECO:0000256" key="3">
    <source>
        <dbReference type="ARBA" id="ARBA00022714"/>
    </source>
</evidence>
<evidence type="ECO:0000259" key="9">
    <source>
        <dbReference type="Pfam" id="PF00111"/>
    </source>
</evidence>
<keyword evidence="3" id="KW-0001">2Fe-2S</keyword>
<dbReference type="GO" id="GO:0046872">
    <property type="term" value="F:metal ion binding"/>
    <property type="evidence" value="ECO:0007669"/>
    <property type="project" value="UniProtKB-KW"/>
</dbReference>
<dbReference type="PANTHER" id="PTHR43112">
    <property type="entry name" value="FERREDOXIN"/>
    <property type="match status" value="1"/>
</dbReference>
<keyword evidence="7" id="KW-0411">Iron-sulfur</keyword>
<evidence type="ECO:0000256" key="5">
    <source>
        <dbReference type="ARBA" id="ARBA00022982"/>
    </source>
</evidence>
<sequence>MLTTNKVDHLNFSRVPSYQLSIWNRDQQEWSSPMQRCPSNVYILDHLEDQGYDFPYSCRCGADSTDAMKLRGGRVDQSDQTFLNDTQLAMGFFLPSVSYPLEDIVADSHMEEFLY</sequence>
<feature type="domain" description="2Fe-2S ferredoxin-type" evidence="9">
    <location>
        <begin position="36"/>
        <end position="92"/>
    </location>
</feature>
<dbReference type="NCBIfam" id="TIGR02008">
    <property type="entry name" value="fdx_plant"/>
    <property type="match status" value="1"/>
</dbReference>
<name>A0A506PNH6_9FLAO</name>
<organism evidence="10 11">
    <name type="scientific">Paucihalobacter ruber</name>
    <dbReference type="NCBI Taxonomy" id="2567861"/>
    <lineage>
        <taxon>Bacteria</taxon>
        <taxon>Pseudomonadati</taxon>
        <taxon>Bacteroidota</taxon>
        <taxon>Flavobacteriia</taxon>
        <taxon>Flavobacteriales</taxon>
        <taxon>Flavobacteriaceae</taxon>
        <taxon>Paucihalobacter</taxon>
    </lineage>
</organism>
<dbReference type="EMBL" id="VHIQ01000002">
    <property type="protein sequence ID" value="TPV35129.1"/>
    <property type="molecule type" value="Genomic_DNA"/>
</dbReference>
<keyword evidence="6" id="KW-0408">Iron</keyword>
<dbReference type="Gene3D" id="3.10.20.30">
    <property type="match status" value="1"/>
</dbReference>
<comment type="similarity">
    <text evidence="1">Belongs to the 2Fe2S plant-type ferredoxin family.</text>
</comment>
<evidence type="ECO:0000256" key="8">
    <source>
        <dbReference type="ARBA" id="ARBA00034078"/>
    </source>
</evidence>
<dbReference type="InterPro" id="IPR001041">
    <property type="entry name" value="2Fe-2S_ferredoxin-type"/>
</dbReference>
<protein>
    <submittedName>
        <fullName evidence="10">Ferredoxin</fullName>
    </submittedName>
</protein>
<dbReference type="GO" id="GO:0009055">
    <property type="term" value="F:electron transfer activity"/>
    <property type="evidence" value="ECO:0007669"/>
    <property type="project" value="InterPro"/>
</dbReference>
<evidence type="ECO:0000256" key="6">
    <source>
        <dbReference type="ARBA" id="ARBA00023004"/>
    </source>
</evidence>
<dbReference type="AlphaFoldDB" id="A0A506PNH6"/>
<dbReference type="GO" id="GO:0051537">
    <property type="term" value="F:2 iron, 2 sulfur cluster binding"/>
    <property type="evidence" value="ECO:0007669"/>
    <property type="project" value="UniProtKB-KW"/>
</dbReference>
<keyword evidence="2" id="KW-0813">Transport</keyword>
<dbReference type="OrthoDB" id="1450227at2"/>
<dbReference type="Proteomes" id="UP000317332">
    <property type="component" value="Unassembled WGS sequence"/>
</dbReference>
<dbReference type="InterPro" id="IPR010241">
    <property type="entry name" value="Fd_pln"/>
</dbReference>
<keyword evidence="5" id="KW-0249">Electron transport</keyword>
<proteinExistence type="inferred from homology"/>
<evidence type="ECO:0000256" key="7">
    <source>
        <dbReference type="ARBA" id="ARBA00023014"/>
    </source>
</evidence>
<evidence type="ECO:0000256" key="1">
    <source>
        <dbReference type="ARBA" id="ARBA00007874"/>
    </source>
</evidence>